<evidence type="ECO:0000313" key="4">
    <source>
        <dbReference type="Proteomes" id="UP000198287"/>
    </source>
</evidence>
<name>A0A226EIM5_FOLCA</name>
<dbReference type="Pfam" id="PF25044">
    <property type="entry name" value="DUF7789"/>
    <property type="match status" value="2"/>
</dbReference>
<feature type="transmembrane region" description="Helical" evidence="1">
    <location>
        <begin position="246"/>
        <end position="266"/>
    </location>
</feature>
<dbReference type="InterPro" id="IPR056691">
    <property type="entry name" value="DUF7789"/>
</dbReference>
<comment type="caution">
    <text evidence="3">The sequence shown here is derived from an EMBL/GenBank/DDBJ whole genome shotgun (WGS) entry which is preliminary data.</text>
</comment>
<dbReference type="OrthoDB" id="2448307at2759"/>
<evidence type="ECO:0000313" key="3">
    <source>
        <dbReference type="EMBL" id="OXA57563.1"/>
    </source>
</evidence>
<keyword evidence="1" id="KW-0472">Membrane</keyword>
<proteinExistence type="predicted"/>
<feature type="transmembrane region" description="Helical" evidence="1">
    <location>
        <begin position="132"/>
        <end position="154"/>
    </location>
</feature>
<evidence type="ECO:0000259" key="2">
    <source>
        <dbReference type="Pfam" id="PF25044"/>
    </source>
</evidence>
<dbReference type="AlphaFoldDB" id="A0A226EIM5"/>
<dbReference type="OMA" id="IFEPAYI"/>
<gene>
    <name evidence="3" type="ORF">Fcan01_07748</name>
</gene>
<protein>
    <recommendedName>
        <fullName evidence="2">DUF7789 domain-containing protein</fullName>
    </recommendedName>
</protein>
<dbReference type="STRING" id="158441.A0A226EIM5"/>
<sequence>MMERRYSFGADNSYHYEEHRPILIENYRRSFLGRVRTLSNIQRLEWYFILFSFAIISIGFFFTVARMVSLNFRSDQFLVCILVVINLTFSTYYLVHGILQEQPFEILAYIFTTLIIAVFVTINFVSVDVDDYVLRVMRFMITIILSLPNIVLAVKIGRGYWQSGTFIFKTVGGDRRLQRICRIYLFGQSLLIFDMQAMLSCAIIVIQDGFSGMTNEQTYMFITGIIFAFIWLFVGYAAMRTENTPVTWVFAVISIVQPLYVIYLIVQFMELSPAALLTFGATL</sequence>
<feature type="transmembrane region" description="Helical" evidence="1">
    <location>
        <begin position="107"/>
        <end position="126"/>
    </location>
</feature>
<keyword evidence="1" id="KW-0812">Transmembrane</keyword>
<dbReference type="PANTHER" id="PTHR39299:SF1">
    <property type="entry name" value="TRANSMEMBRANE PROTEIN"/>
    <property type="match status" value="1"/>
</dbReference>
<organism evidence="3 4">
    <name type="scientific">Folsomia candida</name>
    <name type="common">Springtail</name>
    <dbReference type="NCBI Taxonomy" id="158441"/>
    <lineage>
        <taxon>Eukaryota</taxon>
        <taxon>Metazoa</taxon>
        <taxon>Ecdysozoa</taxon>
        <taxon>Arthropoda</taxon>
        <taxon>Hexapoda</taxon>
        <taxon>Collembola</taxon>
        <taxon>Entomobryomorpha</taxon>
        <taxon>Isotomoidea</taxon>
        <taxon>Isotomidae</taxon>
        <taxon>Proisotominae</taxon>
        <taxon>Folsomia</taxon>
    </lineage>
</organism>
<feature type="transmembrane region" description="Helical" evidence="1">
    <location>
        <begin position="218"/>
        <end position="239"/>
    </location>
</feature>
<keyword evidence="1" id="KW-1133">Transmembrane helix</keyword>
<feature type="domain" description="DUF7789" evidence="2">
    <location>
        <begin position="171"/>
        <end position="268"/>
    </location>
</feature>
<reference evidence="3 4" key="1">
    <citation type="submission" date="2015-12" db="EMBL/GenBank/DDBJ databases">
        <title>The genome of Folsomia candida.</title>
        <authorList>
            <person name="Faddeeva A."/>
            <person name="Derks M.F."/>
            <person name="Anvar Y."/>
            <person name="Smit S."/>
            <person name="Van Straalen N."/>
            <person name="Roelofs D."/>
        </authorList>
    </citation>
    <scope>NUCLEOTIDE SEQUENCE [LARGE SCALE GENOMIC DNA]</scope>
    <source>
        <strain evidence="3 4">VU population</strain>
        <tissue evidence="3">Whole body</tissue>
    </source>
</reference>
<feature type="transmembrane region" description="Helical" evidence="1">
    <location>
        <begin position="76"/>
        <end position="95"/>
    </location>
</feature>
<keyword evidence="4" id="KW-1185">Reference proteome</keyword>
<dbReference type="PANTHER" id="PTHR39299">
    <property type="entry name" value="TRANSMEMBRANE PROTEIN"/>
    <property type="match status" value="1"/>
</dbReference>
<feature type="domain" description="DUF7789" evidence="2">
    <location>
        <begin position="33"/>
        <end position="154"/>
    </location>
</feature>
<evidence type="ECO:0000256" key="1">
    <source>
        <dbReference type="SAM" id="Phobius"/>
    </source>
</evidence>
<accession>A0A226EIM5</accession>
<dbReference type="Proteomes" id="UP000198287">
    <property type="component" value="Unassembled WGS sequence"/>
</dbReference>
<dbReference type="EMBL" id="LNIX01000003">
    <property type="protein sequence ID" value="OXA57563.1"/>
    <property type="molecule type" value="Genomic_DNA"/>
</dbReference>
<feature type="transmembrane region" description="Helical" evidence="1">
    <location>
        <begin position="183"/>
        <end position="206"/>
    </location>
</feature>
<feature type="transmembrane region" description="Helical" evidence="1">
    <location>
        <begin position="44"/>
        <end position="64"/>
    </location>
</feature>